<dbReference type="Proteomes" id="UP000215355">
    <property type="component" value="Chromosome 1"/>
</dbReference>
<protein>
    <submittedName>
        <fullName evidence="1">Lipid A 3-O-deacylase (PagL)</fullName>
    </submittedName>
</protein>
<evidence type="ECO:0000313" key="1">
    <source>
        <dbReference type="EMBL" id="SNV53232.1"/>
    </source>
</evidence>
<sequence>MIRSATLFLLTLLPFLAISQISQIKEEIKKSPLILELETENGGILAQKGLKSSTYEGAYYNGLNFKIGWKQRAKKDQYYQIYNYPIYGIGLYSSTFNTDILGSPFAIYGFVQTPIAPKEDSRWSYDYRIGLGLSGNFKPYNENENPLNLVIGSKNNVFIDLGIRTQYRINPHWKAGVGLAFHHFSNGALRLPNKGVNLVPLTVSVNYQINPDIKINRDSVLKPFSKKILYHINYGVGFKQLKDESDERFFKSTLSAYASRHVSYKWRLGGGFDLFYSSSGNDAEIAGDKSGKLSSKLSGGPSFYIAHILNERLVLNGNVGYYLHNQRFNGEIRRVFLRAGARYYVYKNINAGVSIKAHMGKADFIEWTVGYTFNRDKGN</sequence>
<gene>
    <name evidence="1" type="ORF">SAMEA4412673_02821</name>
</gene>
<proteinExistence type="predicted"/>
<dbReference type="InterPro" id="IPR018550">
    <property type="entry name" value="Lipid-A_deacylase-rel"/>
</dbReference>
<dbReference type="AlphaFoldDB" id="A0AAJ4XE70"/>
<name>A0AAJ4XE70_9SPHI</name>
<accession>A0AAJ4XE70</accession>
<evidence type="ECO:0000313" key="2">
    <source>
        <dbReference type="Proteomes" id="UP000215355"/>
    </source>
</evidence>
<dbReference type="EMBL" id="LT906468">
    <property type="protein sequence ID" value="SNV53232.1"/>
    <property type="molecule type" value="Genomic_DNA"/>
</dbReference>
<dbReference type="Pfam" id="PF09411">
    <property type="entry name" value="PagL"/>
    <property type="match status" value="1"/>
</dbReference>
<organism evidence="1 2">
    <name type="scientific">Sphingobacterium mizutaii</name>
    <dbReference type="NCBI Taxonomy" id="1010"/>
    <lineage>
        <taxon>Bacteria</taxon>
        <taxon>Pseudomonadati</taxon>
        <taxon>Bacteroidota</taxon>
        <taxon>Sphingobacteriia</taxon>
        <taxon>Sphingobacteriales</taxon>
        <taxon>Sphingobacteriaceae</taxon>
        <taxon>Sphingobacterium</taxon>
    </lineage>
</organism>
<reference evidence="1 2" key="1">
    <citation type="submission" date="2017-06" db="EMBL/GenBank/DDBJ databases">
        <authorList>
            <consortium name="Pathogen Informatics"/>
        </authorList>
    </citation>
    <scope>NUCLEOTIDE SEQUENCE [LARGE SCALE GENOMIC DNA]</scope>
    <source>
        <strain evidence="1 2">NCTC12149</strain>
    </source>
</reference>
<dbReference type="RefSeq" id="WP_236736489.1">
    <property type="nucleotide sequence ID" value="NZ_FNGK01000002.1"/>
</dbReference>
<dbReference type="KEGG" id="smiz:4412673_02821"/>
<dbReference type="Gene3D" id="2.40.160.20">
    <property type="match status" value="1"/>
</dbReference>